<accession>A0ABQ2Y4E6</accession>
<keyword evidence="3" id="KW-1185">Reference proteome</keyword>
<proteinExistence type="predicted"/>
<dbReference type="EMBL" id="BMUT01000001">
    <property type="protein sequence ID" value="GGX63319.1"/>
    <property type="molecule type" value="Genomic_DNA"/>
</dbReference>
<feature type="transmembrane region" description="Helical" evidence="1">
    <location>
        <begin position="25"/>
        <end position="45"/>
    </location>
</feature>
<keyword evidence="1" id="KW-0812">Transmembrane</keyword>
<protein>
    <submittedName>
        <fullName evidence="2">Uncharacterized protein</fullName>
    </submittedName>
</protein>
<evidence type="ECO:0000313" key="3">
    <source>
        <dbReference type="Proteomes" id="UP000659223"/>
    </source>
</evidence>
<evidence type="ECO:0000256" key="1">
    <source>
        <dbReference type="SAM" id="Phobius"/>
    </source>
</evidence>
<evidence type="ECO:0000313" key="2">
    <source>
        <dbReference type="EMBL" id="GGX63319.1"/>
    </source>
</evidence>
<gene>
    <name evidence="2" type="ORF">GCM10010324_05090</name>
</gene>
<comment type="caution">
    <text evidence="2">The sequence shown here is derived from an EMBL/GenBank/DDBJ whole genome shotgun (WGS) entry which is preliminary data.</text>
</comment>
<organism evidence="2 3">
    <name type="scientific">Streptomyces hiroshimensis</name>
    <dbReference type="NCBI Taxonomy" id="66424"/>
    <lineage>
        <taxon>Bacteria</taxon>
        <taxon>Bacillati</taxon>
        <taxon>Actinomycetota</taxon>
        <taxon>Actinomycetes</taxon>
        <taxon>Kitasatosporales</taxon>
        <taxon>Streptomycetaceae</taxon>
        <taxon>Streptomyces</taxon>
    </lineage>
</organism>
<keyword evidence="1" id="KW-0472">Membrane</keyword>
<sequence length="264" mass="28464">MSDDAQGGGQPDGDGPFWKGAKKKVLAGIGAAVVAVIGFVVTQVGTDVKDKVFGEPTGIDVDVEQGSDCNSSGWIYPNSPDSERMNTPPGAGKRIQGMTWDQDPDAFGAVPAGPVKLHMAVTTKAVRSAVILKSLTFHLVEKKTPVEGTHVNLGRACGNGATYHYGVINFDKDAPYWVTRPALPSKERSDELKFPYKVTSTDPSVLLVTVIPSGYCKWDAKLEWTDGKTSGTYVINDHGHPFETAEIQKKVRSFEWVGGKRNEV</sequence>
<keyword evidence="1" id="KW-1133">Transmembrane helix</keyword>
<reference evidence="3" key="1">
    <citation type="journal article" date="2019" name="Int. J. Syst. Evol. Microbiol.">
        <title>The Global Catalogue of Microorganisms (GCM) 10K type strain sequencing project: providing services to taxonomists for standard genome sequencing and annotation.</title>
        <authorList>
            <consortium name="The Broad Institute Genomics Platform"/>
            <consortium name="The Broad Institute Genome Sequencing Center for Infectious Disease"/>
            <person name="Wu L."/>
            <person name="Ma J."/>
        </authorList>
    </citation>
    <scope>NUCLEOTIDE SEQUENCE [LARGE SCALE GENOMIC DNA]</scope>
    <source>
        <strain evidence="3">JCM 4586</strain>
    </source>
</reference>
<dbReference type="Proteomes" id="UP000659223">
    <property type="component" value="Unassembled WGS sequence"/>
</dbReference>
<name>A0ABQ2Y4E6_9ACTN</name>